<reference evidence="1" key="1">
    <citation type="submission" date="2024-02" db="EMBL/GenBank/DDBJ databases">
        <title>Metagenome Assembled Genome of Zalaria obscura JY119.</title>
        <authorList>
            <person name="Vighnesh L."/>
            <person name="Jagadeeshwari U."/>
            <person name="Venkata Ramana C."/>
            <person name="Sasikala C."/>
        </authorList>
    </citation>
    <scope>NUCLEOTIDE SEQUENCE</scope>
    <source>
        <strain evidence="1">JY119</strain>
    </source>
</reference>
<sequence length="513" mass="55808">MKVAGNWTHSPTGKPQACLIILCRYLMQLEVNRLHAWLAYIDSRPARKQAATRGRPAMSKPKSYADNAYEAPAYSYQNGSENGHLATYHDADVFGHEENHQIKYKTLSWPLVSVLMIAEIVSNGMLSLPSSLAVVGLVPGLILIVFLGVFATYTSWLLVKFKLRHPEVHNMGDAGMILFGPLGREVLSAGTVIFAVFATGGQLLAGQIALAQLSGNKLCLMLYTGIFAVPTLICSFPRTLDKLSWISVPSVISILVAGVVGMVGAGIHPVEGRTISVTRQSNFVDAFVSLTNPIFSFAGHFMFFIMISEMHTPTDAMKAAYTLQTFATVFYAVFAAIIYIYIGNSVASPAFSSLDPVWAKAAYGIAIPNFLIAGSLYAHTASKLFFVRLFRNSRHLHSHTFTGWGVWVVLILVMNGAAFVLAVGVPIFSYLIGIAASLFASWYTYGIAGAFWLHDCWHDGDGWRSWASKPFQTSLAIATFLAGGFFCVAGTYVTIKLIVDAYQSGQVSAPFSC</sequence>
<accession>A0ACC3SIP0</accession>
<evidence type="ECO:0000313" key="2">
    <source>
        <dbReference type="Proteomes" id="UP001320706"/>
    </source>
</evidence>
<comment type="caution">
    <text evidence="1">The sequence shown here is derived from an EMBL/GenBank/DDBJ whole genome shotgun (WGS) entry which is preliminary data.</text>
</comment>
<keyword evidence="2" id="KW-1185">Reference proteome</keyword>
<gene>
    <name evidence="1" type="ORF">M8818_001987</name>
</gene>
<protein>
    <submittedName>
        <fullName evidence="1">Uncharacterized protein</fullName>
    </submittedName>
</protein>
<organism evidence="1 2">
    <name type="scientific">Zalaria obscura</name>
    <dbReference type="NCBI Taxonomy" id="2024903"/>
    <lineage>
        <taxon>Eukaryota</taxon>
        <taxon>Fungi</taxon>
        <taxon>Dikarya</taxon>
        <taxon>Ascomycota</taxon>
        <taxon>Pezizomycotina</taxon>
        <taxon>Dothideomycetes</taxon>
        <taxon>Dothideomycetidae</taxon>
        <taxon>Dothideales</taxon>
        <taxon>Zalariaceae</taxon>
        <taxon>Zalaria</taxon>
    </lineage>
</organism>
<proteinExistence type="predicted"/>
<name>A0ACC3SIP0_9PEZI</name>
<evidence type="ECO:0000313" key="1">
    <source>
        <dbReference type="EMBL" id="KAK8215366.1"/>
    </source>
</evidence>
<dbReference type="EMBL" id="JAMKPW020000008">
    <property type="protein sequence ID" value="KAK8215366.1"/>
    <property type="molecule type" value="Genomic_DNA"/>
</dbReference>
<dbReference type="Proteomes" id="UP001320706">
    <property type="component" value="Unassembled WGS sequence"/>
</dbReference>